<dbReference type="InterPro" id="IPR011611">
    <property type="entry name" value="PfkB_dom"/>
</dbReference>
<dbReference type="InterPro" id="IPR002173">
    <property type="entry name" value="Carboh/pur_kinase_PfkB_CS"/>
</dbReference>
<organism evidence="4 5">
    <name type="scientific">Deinococcus rubellus</name>
    <dbReference type="NCBI Taxonomy" id="1889240"/>
    <lineage>
        <taxon>Bacteria</taxon>
        <taxon>Thermotogati</taxon>
        <taxon>Deinococcota</taxon>
        <taxon>Deinococci</taxon>
        <taxon>Deinococcales</taxon>
        <taxon>Deinococcaceae</taxon>
        <taxon>Deinococcus</taxon>
    </lineage>
</organism>
<dbReference type="RefSeq" id="WP_260561359.1">
    <property type="nucleotide sequence ID" value="NZ_BAABEC010000175.1"/>
</dbReference>
<dbReference type="GO" id="GO:0016301">
    <property type="term" value="F:kinase activity"/>
    <property type="evidence" value="ECO:0007669"/>
    <property type="project" value="UniProtKB-KW"/>
</dbReference>
<dbReference type="PANTHER" id="PTHR10584">
    <property type="entry name" value="SUGAR KINASE"/>
    <property type="match status" value="1"/>
</dbReference>
<evidence type="ECO:0000256" key="2">
    <source>
        <dbReference type="ARBA" id="ARBA00022777"/>
    </source>
</evidence>
<dbReference type="InterPro" id="IPR029056">
    <property type="entry name" value="Ribokinase-like"/>
</dbReference>
<keyword evidence="5" id="KW-1185">Reference proteome</keyword>
<dbReference type="PANTHER" id="PTHR10584:SF166">
    <property type="entry name" value="RIBOKINASE"/>
    <property type="match status" value="1"/>
</dbReference>
<name>A0ABY5YK70_9DEIO</name>
<keyword evidence="1" id="KW-0808">Transferase</keyword>
<dbReference type="EMBL" id="CP104213">
    <property type="protein sequence ID" value="UWX65101.1"/>
    <property type="molecule type" value="Genomic_DNA"/>
</dbReference>
<sequence length="321" mass="33229">MKSGPVVVAGGLNTDILSRLPAPLRLGTSNPAHTTFSPGGVGRNLAQNLAQLGVPTRLLGVVGDDAFGESLLNLTAASGVDVSGVLRRAGPSGSYLAVLTEDGELHAGLSSMALTAALTDAEAQRWAGHLDTASALIVDANLPPEVVARLLDEAARRGVPSVLEPVSAPKAGRLRPLLSPARPVWLLSPDRAELAALTEQNLTAADDAALLDAAQQLRQRGADFVLITLGQRGSWLVGEGLPIHTPARQAQVLDVTGAGDALLAGLIAARWYGQGWPDALRQAHLCAALTIEALGAVRADLSSERLLAEWGRPVLLLSSAF</sequence>
<evidence type="ECO:0000313" key="4">
    <source>
        <dbReference type="EMBL" id="UWX65101.1"/>
    </source>
</evidence>
<reference evidence="4" key="1">
    <citation type="submission" date="2022-09" db="EMBL/GenBank/DDBJ databases">
        <title>genome sequence of Deinococcus rubellus.</title>
        <authorList>
            <person name="Srinivasan S."/>
        </authorList>
    </citation>
    <scope>NUCLEOTIDE SEQUENCE</scope>
    <source>
        <strain evidence="4">Ant6</strain>
    </source>
</reference>
<evidence type="ECO:0000313" key="5">
    <source>
        <dbReference type="Proteomes" id="UP001060261"/>
    </source>
</evidence>
<evidence type="ECO:0000259" key="3">
    <source>
        <dbReference type="Pfam" id="PF00294"/>
    </source>
</evidence>
<gene>
    <name evidence="4" type="ORF">N0D28_05435</name>
</gene>
<dbReference type="Gene3D" id="3.40.1190.20">
    <property type="match status" value="1"/>
</dbReference>
<protein>
    <submittedName>
        <fullName evidence="4">Carbohydrate kinase family protein</fullName>
    </submittedName>
</protein>
<dbReference type="PROSITE" id="PS00584">
    <property type="entry name" value="PFKB_KINASES_2"/>
    <property type="match status" value="1"/>
</dbReference>
<keyword evidence="2 4" id="KW-0418">Kinase</keyword>
<dbReference type="SUPFAM" id="SSF53613">
    <property type="entry name" value="Ribokinase-like"/>
    <property type="match status" value="1"/>
</dbReference>
<evidence type="ECO:0000256" key="1">
    <source>
        <dbReference type="ARBA" id="ARBA00022679"/>
    </source>
</evidence>
<feature type="domain" description="Carbohydrate kinase PfkB" evidence="3">
    <location>
        <begin position="27"/>
        <end position="297"/>
    </location>
</feature>
<proteinExistence type="predicted"/>
<accession>A0ABY5YK70</accession>
<dbReference type="Pfam" id="PF00294">
    <property type="entry name" value="PfkB"/>
    <property type="match status" value="1"/>
</dbReference>
<dbReference type="Proteomes" id="UP001060261">
    <property type="component" value="Chromosome"/>
</dbReference>
<dbReference type="CDD" id="cd01941">
    <property type="entry name" value="YeiC_kinase_like"/>
    <property type="match status" value="1"/>
</dbReference>